<reference evidence="2" key="1">
    <citation type="submission" date="2021-03" db="EMBL/GenBank/DDBJ databases">
        <title>Draft genome sequence of rust myrtle Austropuccinia psidii MF-1, a brazilian biotype.</title>
        <authorList>
            <person name="Quecine M.C."/>
            <person name="Pachon D.M.R."/>
            <person name="Bonatelli M.L."/>
            <person name="Correr F.H."/>
            <person name="Franceschini L.M."/>
            <person name="Leite T.F."/>
            <person name="Margarido G.R.A."/>
            <person name="Almeida C.A."/>
            <person name="Ferrarezi J.A."/>
            <person name="Labate C.A."/>
        </authorList>
    </citation>
    <scope>NUCLEOTIDE SEQUENCE</scope>
    <source>
        <strain evidence="2">MF-1</strain>
    </source>
</reference>
<organism evidence="2 3">
    <name type="scientific">Austropuccinia psidii MF-1</name>
    <dbReference type="NCBI Taxonomy" id="1389203"/>
    <lineage>
        <taxon>Eukaryota</taxon>
        <taxon>Fungi</taxon>
        <taxon>Dikarya</taxon>
        <taxon>Basidiomycota</taxon>
        <taxon>Pucciniomycotina</taxon>
        <taxon>Pucciniomycetes</taxon>
        <taxon>Pucciniales</taxon>
        <taxon>Sphaerophragmiaceae</taxon>
        <taxon>Austropuccinia</taxon>
    </lineage>
</organism>
<accession>A0A9Q3BS69</accession>
<dbReference type="AlphaFoldDB" id="A0A9Q3BS69"/>
<evidence type="ECO:0000256" key="1">
    <source>
        <dbReference type="SAM" id="MobiDB-lite"/>
    </source>
</evidence>
<feature type="compositionally biased region" description="Basic and acidic residues" evidence="1">
    <location>
        <begin position="99"/>
        <end position="112"/>
    </location>
</feature>
<evidence type="ECO:0000313" key="3">
    <source>
        <dbReference type="Proteomes" id="UP000765509"/>
    </source>
</evidence>
<feature type="region of interest" description="Disordered" evidence="1">
    <location>
        <begin position="80"/>
        <end position="112"/>
    </location>
</feature>
<protein>
    <submittedName>
        <fullName evidence="2">Uncharacterized protein</fullName>
    </submittedName>
</protein>
<name>A0A9Q3BS69_9BASI</name>
<comment type="caution">
    <text evidence="2">The sequence shown here is derived from an EMBL/GenBank/DDBJ whole genome shotgun (WGS) entry which is preliminary data.</text>
</comment>
<evidence type="ECO:0000313" key="2">
    <source>
        <dbReference type="EMBL" id="MBW0470512.1"/>
    </source>
</evidence>
<proteinExistence type="predicted"/>
<dbReference type="Proteomes" id="UP000765509">
    <property type="component" value="Unassembled WGS sequence"/>
</dbReference>
<gene>
    <name evidence="2" type="ORF">O181_010227</name>
</gene>
<sequence length="212" mass="25259">MRTELKALKEKNIFQVTFIKDLNTNLESVWEEFKKIKQQLSSILEEQQSVRRDVENVQNHWRNLGKEIDNLYEKGEQEENLFPPTKKGDGSIINNSQQVKEEDKPNNQKPEYQDPRLISKLIYHDGESLSYSEKQALKKLPGVVNLPRFTGVVAYDHIELIYYIDGLFVDFPKIPDYWTTEILNNSFKRHASIWYTEMKEIHGRKSWPWWRN</sequence>
<keyword evidence="3" id="KW-1185">Reference proteome</keyword>
<dbReference type="EMBL" id="AVOT02002479">
    <property type="protein sequence ID" value="MBW0470512.1"/>
    <property type="molecule type" value="Genomic_DNA"/>
</dbReference>